<feature type="chain" id="PRO_5035446878" evidence="6">
    <location>
        <begin position="20"/>
        <end position="221"/>
    </location>
</feature>
<dbReference type="Pfam" id="PF13908">
    <property type="entry name" value="Shisa_N"/>
    <property type="match status" value="1"/>
</dbReference>
<feature type="transmembrane region" description="Helical" evidence="5">
    <location>
        <begin position="83"/>
        <end position="104"/>
    </location>
</feature>
<evidence type="ECO:0000256" key="3">
    <source>
        <dbReference type="ARBA" id="ARBA00022989"/>
    </source>
</evidence>
<evidence type="ECO:0000256" key="1">
    <source>
        <dbReference type="ARBA" id="ARBA00004370"/>
    </source>
</evidence>
<evidence type="ECO:0000259" key="7">
    <source>
        <dbReference type="Pfam" id="PF13908"/>
    </source>
</evidence>
<accession>A0A8J9V7N2</accession>
<evidence type="ECO:0000256" key="2">
    <source>
        <dbReference type="ARBA" id="ARBA00022692"/>
    </source>
</evidence>
<dbReference type="PANTHER" id="PTHR31395:SF23">
    <property type="entry name" value="GEO05642P1"/>
    <property type="match status" value="1"/>
</dbReference>
<keyword evidence="6" id="KW-0732">Signal</keyword>
<dbReference type="EMBL" id="OV696686">
    <property type="protein sequence ID" value="CAH1228169.1"/>
    <property type="molecule type" value="Genomic_DNA"/>
</dbReference>
<feature type="signal peptide" evidence="6">
    <location>
        <begin position="1"/>
        <end position="19"/>
    </location>
</feature>
<organism evidence="8 9">
    <name type="scientific">Branchiostoma lanceolatum</name>
    <name type="common">Common lancelet</name>
    <name type="synonym">Amphioxus lanceolatum</name>
    <dbReference type="NCBI Taxonomy" id="7740"/>
    <lineage>
        <taxon>Eukaryota</taxon>
        <taxon>Metazoa</taxon>
        <taxon>Chordata</taxon>
        <taxon>Cephalochordata</taxon>
        <taxon>Leptocardii</taxon>
        <taxon>Amphioxiformes</taxon>
        <taxon>Branchiostomatidae</taxon>
        <taxon>Branchiostoma</taxon>
    </lineage>
</organism>
<evidence type="ECO:0000256" key="5">
    <source>
        <dbReference type="SAM" id="Phobius"/>
    </source>
</evidence>
<sequence>MTLYLLMFVLAASFTPDEAERCSSYRDWKGIFHPGFTCPNISRGDHPDEIYCCGRFSNRKYCCGDCRDKINNPCGSQSDHDTAVAVVISVVFYVFLGIAVCLIIRCCCSKCKARQERAKAYVPVTGQLPQQQTTLTVTTAAYPTQGHIHYPPDTAPYPPLLEGGYPPARERGYQATMIYPHPPAGGFIAPPPNPTAPEYHPAYPGHGVDGYQCRTWVEQQP</sequence>
<dbReference type="InterPro" id="IPR026910">
    <property type="entry name" value="Shisa"/>
</dbReference>
<keyword evidence="9" id="KW-1185">Reference proteome</keyword>
<proteinExistence type="predicted"/>
<gene>
    <name evidence="8" type="primary">SHISA4</name>
    <name evidence="8" type="ORF">BLAG_LOCUS618</name>
</gene>
<dbReference type="PANTHER" id="PTHR31395">
    <property type="entry name" value="SHISA"/>
    <property type="match status" value="1"/>
</dbReference>
<protein>
    <submittedName>
        <fullName evidence="8">SHISA4 protein</fullName>
    </submittedName>
</protein>
<evidence type="ECO:0000256" key="6">
    <source>
        <dbReference type="SAM" id="SignalP"/>
    </source>
</evidence>
<evidence type="ECO:0000313" key="9">
    <source>
        <dbReference type="Proteomes" id="UP000838412"/>
    </source>
</evidence>
<evidence type="ECO:0000313" key="8">
    <source>
        <dbReference type="EMBL" id="CAH1228169.1"/>
    </source>
</evidence>
<reference evidence="8" key="1">
    <citation type="submission" date="2022-01" db="EMBL/GenBank/DDBJ databases">
        <authorList>
            <person name="Braso-Vives M."/>
        </authorList>
    </citation>
    <scope>NUCLEOTIDE SEQUENCE</scope>
</reference>
<comment type="subcellular location">
    <subcellularLocation>
        <location evidence="1">Membrane</location>
    </subcellularLocation>
</comment>
<dbReference type="AlphaFoldDB" id="A0A8J9V7N2"/>
<dbReference type="GO" id="GO:0016020">
    <property type="term" value="C:membrane"/>
    <property type="evidence" value="ECO:0007669"/>
    <property type="project" value="UniProtKB-SubCell"/>
</dbReference>
<keyword evidence="2 5" id="KW-0812">Transmembrane</keyword>
<keyword evidence="3 5" id="KW-1133">Transmembrane helix</keyword>
<keyword evidence="4 5" id="KW-0472">Membrane</keyword>
<feature type="domain" description="Shisa N-terminal" evidence="7">
    <location>
        <begin position="20"/>
        <end position="70"/>
    </location>
</feature>
<dbReference type="InterPro" id="IPR053891">
    <property type="entry name" value="Shisa_N"/>
</dbReference>
<dbReference type="Proteomes" id="UP000838412">
    <property type="component" value="Chromosome 1"/>
</dbReference>
<name>A0A8J9V7N2_BRALA</name>
<evidence type="ECO:0000256" key="4">
    <source>
        <dbReference type="ARBA" id="ARBA00023136"/>
    </source>
</evidence>